<feature type="domain" description="C2H2-type" evidence="14">
    <location>
        <begin position="417"/>
        <end position="446"/>
    </location>
</feature>
<dbReference type="GO" id="GO:0008270">
    <property type="term" value="F:zinc ion binding"/>
    <property type="evidence" value="ECO:0007669"/>
    <property type="project" value="UniProtKB-KW"/>
</dbReference>
<dbReference type="OrthoDB" id="5815793at2759"/>
<keyword evidence="9" id="KW-0238">DNA-binding</keyword>
<feature type="compositionally biased region" description="Low complexity" evidence="13">
    <location>
        <begin position="685"/>
        <end position="700"/>
    </location>
</feature>
<proteinExistence type="inferred from homology"/>
<evidence type="ECO:0000256" key="2">
    <source>
        <dbReference type="ARBA" id="ARBA00022473"/>
    </source>
</evidence>
<feature type="compositionally biased region" description="Low complexity" evidence="13">
    <location>
        <begin position="550"/>
        <end position="561"/>
    </location>
</feature>
<keyword evidence="7" id="KW-0862">Zinc</keyword>
<feature type="region of interest" description="Disordered" evidence="13">
    <location>
        <begin position="933"/>
        <end position="976"/>
    </location>
</feature>
<feature type="domain" description="C2H2-type" evidence="14">
    <location>
        <begin position="260"/>
        <end position="289"/>
    </location>
</feature>
<feature type="region of interest" description="Disordered" evidence="13">
    <location>
        <begin position="512"/>
        <end position="620"/>
    </location>
</feature>
<dbReference type="STRING" id="158441.A0A226DEX0"/>
<feature type="compositionally biased region" description="Polar residues" evidence="13">
    <location>
        <begin position="941"/>
        <end position="950"/>
    </location>
</feature>
<sequence length="992" mass="104389">MPRRKQNCPKRMKWELENAEGAARGEGGDKKPDGGKGEMSGGSDNDNDNDMGSDSDESVDNVPTTSSRESSPPSPRSSHSSSHKNGGASAILDFSRGPCGPPVSSPPSMISPLTTRKHNRGDNTGGGGGGGGGRGGMGDSPLDLSVSHKKPTKEDDGPLKKLPKWSPSSINDSTPTSTPLIANHHHHHQNRERKNSWNGNHSPDIKALEKMSEMSRGGGGGGAQDGVGGKLTSPSSGRGSSSSWQAQWLAQNSTGTREIFKCVVCRSTFNTLAALSVHMKESKHGPPMPNLPSPKMPPQQSPQHPPVSTPTGGSSSSASDSSSLLLKGTGGGHKETVQLPRKLVRGQDVWLGKGAEQTRQILKCMWCGTSFRSLAEMTAHMQQTQHYTNIISQEQLISWRSSDDKSSSTNSHVSAVLTCKVCDQAFSSLKDLSNHMVKNQHYKEHIMRSITESGSRRRQSREKRKKSLPVRKLLELERASQEMKKEIRISCEKCSEKIPGPLFVEHLRVCGTTSHSHSGSGASSGGSSPLKQPTPSPKLDGHTGSHSGRESSGTGELDLSLGGSGGGGKDKSDSDNNKNEQSSAINAIEKMIEKSFDYRSAVRSQPSNIGPSPPIGSRSASSINILKRLGIDESVDYTKPLMEHSGLLPLPPSGKYSIPQSRRSRSRSASSDHSISEDLTHRSKSNSNSSSPALPSNDNDAGSLKSPLSLCNNNVRSNTKSPASDSLGGDHSTDLDGDAISDDNQSEHNSITAATNKRKHKAITNKSASSNNNHSKKSRQKQNSLSALSSMFESIGGSGGGASGSQGGRDGGDHNNSNSKNSSGFPSNSHHPLAALQKLCDKTENSPGNGTAGGGDREGGRGSVNSRPTSTSSSNPQSSPEPSLLGLNWAAAAANASAGDASDGNVFKCTFCDTPFLSKGAYRLHLAKMHFVKESSKSPHQDLNSANNKDGSGGGGGGANPSGVVEPTINSSDSPASKLMKYAELAKQLSSK</sequence>
<evidence type="ECO:0000256" key="1">
    <source>
        <dbReference type="ARBA" id="ARBA00007158"/>
    </source>
</evidence>
<reference evidence="15 16" key="1">
    <citation type="submission" date="2015-12" db="EMBL/GenBank/DDBJ databases">
        <title>The genome of Folsomia candida.</title>
        <authorList>
            <person name="Faddeeva A."/>
            <person name="Derks M.F."/>
            <person name="Anvar Y."/>
            <person name="Smit S."/>
            <person name="Van Straalen N."/>
            <person name="Roelofs D."/>
        </authorList>
    </citation>
    <scope>NUCLEOTIDE SEQUENCE [LARGE SCALE GENOMIC DNA]</scope>
    <source>
        <strain evidence="15 16">VU population</strain>
        <tissue evidence="15">Whole body</tissue>
    </source>
</reference>
<evidence type="ECO:0000256" key="4">
    <source>
        <dbReference type="ARBA" id="ARBA00022723"/>
    </source>
</evidence>
<feature type="region of interest" description="Disordered" evidence="13">
    <location>
        <begin position="643"/>
        <end position="886"/>
    </location>
</feature>
<evidence type="ECO:0000256" key="9">
    <source>
        <dbReference type="ARBA" id="ARBA00023125"/>
    </source>
</evidence>
<feature type="region of interest" description="Disordered" evidence="13">
    <location>
        <begin position="1"/>
        <end position="245"/>
    </location>
</feature>
<keyword evidence="16" id="KW-1185">Reference proteome</keyword>
<dbReference type="Pfam" id="PF13912">
    <property type="entry name" value="zf-C2H2_6"/>
    <property type="match status" value="1"/>
</dbReference>
<comment type="similarity">
    <text evidence="1">Belongs to the teashirt C2H2-type zinc-finger protein family.</text>
</comment>
<dbReference type="PROSITE" id="PS50157">
    <property type="entry name" value="ZINC_FINGER_C2H2_2"/>
    <property type="match status" value="2"/>
</dbReference>
<feature type="region of interest" description="Disordered" evidence="13">
    <location>
        <begin position="444"/>
        <end position="469"/>
    </location>
</feature>
<evidence type="ECO:0000313" key="15">
    <source>
        <dbReference type="EMBL" id="OXA43680.1"/>
    </source>
</evidence>
<feature type="compositionally biased region" description="Low complexity" evidence="13">
    <location>
        <begin position="604"/>
        <end position="620"/>
    </location>
</feature>
<feature type="compositionally biased region" description="Polar residues" evidence="13">
    <location>
        <begin position="166"/>
        <end position="180"/>
    </location>
</feature>
<dbReference type="GO" id="GO:0000981">
    <property type="term" value="F:DNA-binding transcription factor activity, RNA polymerase II-specific"/>
    <property type="evidence" value="ECO:0007669"/>
    <property type="project" value="TreeGrafter"/>
</dbReference>
<keyword evidence="6 12" id="KW-0863">Zinc-finger</keyword>
<dbReference type="InterPro" id="IPR013087">
    <property type="entry name" value="Znf_C2H2_type"/>
</dbReference>
<feature type="compositionally biased region" description="Basic residues" evidence="13">
    <location>
        <begin position="1"/>
        <end position="11"/>
    </location>
</feature>
<dbReference type="PANTHER" id="PTHR12487">
    <property type="entry name" value="TEASHIRT-RELATED"/>
    <property type="match status" value="1"/>
</dbReference>
<evidence type="ECO:0000256" key="11">
    <source>
        <dbReference type="ARBA" id="ARBA00023242"/>
    </source>
</evidence>
<feature type="compositionally biased region" description="Low complexity" evidence="13">
    <location>
        <begin position="512"/>
        <end position="528"/>
    </location>
</feature>
<dbReference type="SMART" id="SM00355">
    <property type="entry name" value="ZnF_C2H2"/>
    <property type="match status" value="4"/>
</dbReference>
<evidence type="ECO:0000256" key="10">
    <source>
        <dbReference type="ARBA" id="ARBA00023163"/>
    </source>
</evidence>
<feature type="compositionally biased region" description="Gly residues" evidence="13">
    <location>
        <begin position="216"/>
        <end position="229"/>
    </location>
</feature>
<feature type="compositionally biased region" description="Gly residues" evidence="13">
    <location>
        <begin position="123"/>
        <end position="138"/>
    </location>
</feature>
<dbReference type="OMA" id="AKKHQWE"/>
<keyword evidence="10" id="KW-0804">Transcription</keyword>
<feature type="compositionally biased region" description="Basic and acidic residues" evidence="13">
    <location>
        <begin position="568"/>
        <end position="578"/>
    </location>
</feature>
<feature type="compositionally biased region" description="Low complexity" evidence="13">
    <location>
        <begin position="863"/>
        <end position="883"/>
    </location>
</feature>
<evidence type="ECO:0000256" key="12">
    <source>
        <dbReference type="PROSITE-ProRule" id="PRU00042"/>
    </source>
</evidence>
<dbReference type="GO" id="GO:0005634">
    <property type="term" value="C:nucleus"/>
    <property type="evidence" value="ECO:0007669"/>
    <property type="project" value="TreeGrafter"/>
</dbReference>
<keyword evidence="5" id="KW-0677">Repeat</keyword>
<feature type="compositionally biased region" description="Acidic residues" evidence="13">
    <location>
        <begin position="45"/>
        <end position="59"/>
    </location>
</feature>
<feature type="compositionally biased region" description="Low complexity" evidence="13">
    <location>
        <begin position="63"/>
        <end position="80"/>
    </location>
</feature>
<feature type="compositionally biased region" description="Low complexity" evidence="13">
    <location>
        <begin position="314"/>
        <end position="327"/>
    </location>
</feature>
<dbReference type="PANTHER" id="PTHR12487:SF7">
    <property type="entry name" value="PROTEIN TEASHIRT-RELATED"/>
    <property type="match status" value="1"/>
</dbReference>
<keyword evidence="11" id="KW-0539">Nucleus</keyword>
<feature type="compositionally biased region" description="Low complexity" evidence="13">
    <location>
        <begin position="781"/>
        <end position="795"/>
    </location>
</feature>
<dbReference type="PROSITE" id="PS00028">
    <property type="entry name" value="ZINC_FINGER_C2H2_1"/>
    <property type="match status" value="4"/>
</dbReference>
<evidence type="ECO:0000256" key="6">
    <source>
        <dbReference type="ARBA" id="ARBA00022771"/>
    </source>
</evidence>
<evidence type="ECO:0000256" key="3">
    <source>
        <dbReference type="ARBA" id="ARBA00022491"/>
    </source>
</evidence>
<feature type="compositionally biased region" description="Basic and acidic residues" evidence="13">
    <location>
        <begin position="26"/>
        <end position="36"/>
    </location>
</feature>
<dbReference type="Pfam" id="PF12756">
    <property type="entry name" value="zf-C2H2_2"/>
    <property type="match status" value="1"/>
</dbReference>
<evidence type="ECO:0000256" key="13">
    <source>
        <dbReference type="SAM" id="MobiDB-lite"/>
    </source>
</evidence>
<dbReference type="InterPro" id="IPR027008">
    <property type="entry name" value="Teashirt_fam"/>
</dbReference>
<keyword evidence="2" id="KW-0217">Developmental protein</keyword>
<dbReference type="EMBL" id="LNIX01000021">
    <property type="protein sequence ID" value="OXA43680.1"/>
    <property type="molecule type" value="Genomic_DNA"/>
</dbReference>
<feature type="region of interest" description="Disordered" evidence="13">
    <location>
        <begin position="280"/>
        <end position="338"/>
    </location>
</feature>
<evidence type="ECO:0000313" key="16">
    <source>
        <dbReference type="Proteomes" id="UP000198287"/>
    </source>
</evidence>
<feature type="compositionally biased region" description="Basic and acidic residues" evidence="13">
    <location>
        <begin position="539"/>
        <end position="549"/>
    </location>
</feature>
<evidence type="ECO:0000259" key="14">
    <source>
        <dbReference type="PROSITE" id="PS50157"/>
    </source>
</evidence>
<feature type="compositionally biased region" description="Basic residues" evidence="13">
    <location>
        <begin position="456"/>
        <end position="469"/>
    </location>
</feature>
<dbReference type="AlphaFoldDB" id="A0A226DEX0"/>
<dbReference type="Gene3D" id="3.30.160.60">
    <property type="entry name" value="Classic Zinc Finger"/>
    <property type="match status" value="1"/>
</dbReference>
<name>A0A226DEX0_FOLCA</name>
<evidence type="ECO:0000256" key="7">
    <source>
        <dbReference type="ARBA" id="ARBA00022833"/>
    </source>
</evidence>
<keyword evidence="3" id="KW-0678">Repressor</keyword>
<dbReference type="InterPro" id="IPR041661">
    <property type="entry name" value="ZN622/Rei1/Reh1_Znf-C2H2"/>
</dbReference>
<keyword evidence="8" id="KW-0805">Transcription regulation</keyword>
<feature type="compositionally biased region" description="Gly residues" evidence="13">
    <location>
        <begin position="951"/>
        <end position="960"/>
    </location>
</feature>
<feature type="compositionally biased region" description="Basic and acidic residues" evidence="13">
    <location>
        <begin position="203"/>
        <end position="213"/>
    </location>
</feature>
<feature type="compositionally biased region" description="Low complexity" evidence="13">
    <location>
        <begin position="233"/>
        <end position="243"/>
    </location>
</feature>
<protein>
    <submittedName>
        <fullName evidence="15">Protein tiptop</fullName>
    </submittedName>
</protein>
<feature type="compositionally biased region" description="Gly residues" evidence="13">
    <location>
        <begin position="796"/>
        <end position="809"/>
    </location>
</feature>
<keyword evidence="4" id="KW-0479">Metal-binding</keyword>
<organism evidence="15 16">
    <name type="scientific">Folsomia candida</name>
    <name type="common">Springtail</name>
    <dbReference type="NCBI Taxonomy" id="158441"/>
    <lineage>
        <taxon>Eukaryota</taxon>
        <taxon>Metazoa</taxon>
        <taxon>Ecdysozoa</taxon>
        <taxon>Arthropoda</taxon>
        <taxon>Hexapoda</taxon>
        <taxon>Collembola</taxon>
        <taxon>Entomobryomorpha</taxon>
        <taxon>Isotomoidea</taxon>
        <taxon>Isotomidae</taxon>
        <taxon>Proisotominae</taxon>
        <taxon>Folsomia</taxon>
    </lineage>
</organism>
<dbReference type="GO" id="GO:0003677">
    <property type="term" value="F:DNA binding"/>
    <property type="evidence" value="ECO:0007669"/>
    <property type="project" value="UniProtKB-KW"/>
</dbReference>
<feature type="compositionally biased region" description="Polar residues" evidence="13">
    <location>
        <begin position="709"/>
        <end position="724"/>
    </location>
</feature>
<feature type="compositionally biased region" description="Polar residues" evidence="13">
    <location>
        <begin position="814"/>
        <end position="830"/>
    </location>
</feature>
<dbReference type="Proteomes" id="UP000198287">
    <property type="component" value="Unassembled WGS sequence"/>
</dbReference>
<feature type="compositionally biased region" description="Pro residues" evidence="13">
    <location>
        <begin position="286"/>
        <end position="308"/>
    </location>
</feature>
<comment type="caution">
    <text evidence="15">The sequence shown here is derived from an EMBL/GenBank/DDBJ whole genome shotgun (WGS) entry which is preliminary data.</text>
</comment>
<gene>
    <name evidence="15" type="ORF">Fcan01_21588</name>
</gene>
<evidence type="ECO:0000256" key="8">
    <source>
        <dbReference type="ARBA" id="ARBA00023015"/>
    </source>
</evidence>
<accession>A0A226DEX0</accession>
<evidence type="ECO:0000256" key="5">
    <source>
        <dbReference type="ARBA" id="ARBA00022737"/>
    </source>
</evidence>